<feature type="transmembrane region" description="Helical" evidence="1">
    <location>
        <begin position="12"/>
        <end position="34"/>
    </location>
</feature>
<proteinExistence type="predicted"/>
<dbReference type="AlphaFoldDB" id="A0A1U9QVP1"/>
<feature type="transmembrane region" description="Helical" evidence="1">
    <location>
        <begin position="105"/>
        <end position="125"/>
    </location>
</feature>
<keyword evidence="1" id="KW-0812">Transmembrane</keyword>
<sequence length="156" mass="15981">MKPSSSQLALSVGRRVVMACVAGLLLVAGFWTSWDTAQHVLLSKGREHGTLSVTECGDATCSGTYDPEGPPPPRAGAPIERSVAVKKGREYEVVLKPGTDELVRAGSSGVLLAWVPLGGALLLAAPVVGGGMRLTRTAWGTALAGAVLLAGAFFAL</sequence>
<evidence type="ECO:0000313" key="2">
    <source>
        <dbReference type="EMBL" id="AQU68316.1"/>
    </source>
</evidence>
<keyword evidence="1" id="KW-0472">Membrane</keyword>
<protein>
    <submittedName>
        <fullName evidence="2">Uncharacterized protein</fullName>
    </submittedName>
</protein>
<dbReference type="EMBL" id="CP018047">
    <property type="protein sequence ID" value="AQU68316.1"/>
    <property type="molecule type" value="Genomic_DNA"/>
</dbReference>
<dbReference type="KEGG" id="snw:BBN63_20950"/>
<evidence type="ECO:0000313" key="3">
    <source>
        <dbReference type="Proteomes" id="UP000189677"/>
    </source>
</evidence>
<dbReference type="RefSeq" id="WP_078076915.1">
    <property type="nucleotide sequence ID" value="NZ_CP018047.1"/>
</dbReference>
<keyword evidence="1" id="KW-1133">Transmembrane helix</keyword>
<name>A0A1U9QVP1_STRNV</name>
<dbReference type="Proteomes" id="UP000189677">
    <property type="component" value="Chromosome"/>
</dbReference>
<keyword evidence="3" id="KW-1185">Reference proteome</keyword>
<feature type="transmembrane region" description="Helical" evidence="1">
    <location>
        <begin position="137"/>
        <end position="155"/>
    </location>
</feature>
<reference evidence="2 3" key="1">
    <citation type="submission" date="2016-11" db="EMBL/GenBank/DDBJ databases">
        <title>Complete genome sequence of Streptomyces niveus SCSIO 3406.</title>
        <authorList>
            <person name="Zhu Q."/>
            <person name="Cheng W."/>
            <person name="Song Y."/>
            <person name="Li Q."/>
            <person name="Ju J."/>
        </authorList>
    </citation>
    <scope>NUCLEOTIDE SEQUENCE [LARGE SCALE GENOMIC DNA]</scope>
    <source>
        <strain evidence="2 3">SCSIO 3406</strain>
    </source>
</reference>
<evidence type="ECO:0000256" key="1">
    <source>
        <dbReference type="SAM" id="Phobius"/>
    </source>
</evidence>
<dbReference type="OrthoDB" id="4332438at2"/>
<organism evidence="2 3">
    <name type="scientific">Streptomyces niveus</name>
    <name type="common">Streptomyces spheroides</name>
    <dbReference type="NCBI Taxonomy" id="193462"/>
    <lineage>
        <taxon>Bacteria</taxon>
        <taxon>Bacillati</taxon>
        <taxon>Actinomycetota</taxon>
        <taxon>Actinomycetes</taxon>
        <taxon>Kitasatosporales</taxon>
        <taxon>Streptomycetaceae</taxon>
        <taxon>Streptomyces</taxon>
    </lineage>
</organism>
<gene>
    <name evidence="2" type="ORF">BBN63_20950</name>
</gene>
<accession>A0A1U9QVP1</accession>